<dbReference type="KEGG" id="bany:112047041"/>
<dbReference type="InterPro" id="IPR036610">
    <property type="entry name" value="PEBP-like_sf"/>
</dbReference>
<gene>
    <name evidence="3" type="primary">LOC112047041</name>
</gene>
<reference evidence="3" key="1">
    <citation type="submission" date="2025-08" db="UniProtKB">
        <authorList>
            <consortium name="RefSeq"/>
        </authorList>
    </citation>
    <scope>IDENTIFICATION</scope>
</reference>
<evidence type="ECO:0000256" key="1">
    <source>
        <dbReference type="SAM" id="SignalP"/>
    </source>
</evidence>
<organism evidence="2 3">
    <name type="scientific">Bicyclus anynana</name>
    <name type="common">Squinting bush brown butterfly</name>
    <dbReference type="NCBI Taxonomy" id="110368"/>
    <lineage>
        <taxon>Eukaryota</taxon>
        <taxon>Metazoa</taxon>
        <taxon>Ecdysozoa</taxon>
        <taxon>Arthropoda</taxon>
        <taxon>Hexapoda</taxon>
        <taxon>Insecta</taxon>
        <taxon>Pterygota</taxon>
        <taxon>Neoptera</taxon>
        <taxon>Endopterygota</taxon>
        <taxon>Lepidoptera</taxon>
        <taxon>Glossata</taxon>
        <taxon>Ditrysia</taxon>
        <taxon>Papilionoidea</taxon>
        <taxon>Nymphalidae</taxon>
        <taxon>Satyrinae</taxon>
        <taxon>Satyrini</taxon>
        <taxon>Mycalesina</taxon>
        <taxon>Bicyclus</taxon>
    </lineage>
</organism>
<evidence type="ECO:0000313" key="2">
    <source>
        <dbReference type="Proteomes" id="UP001652582"/>
    </source>
</evidence>
<feature type="signal peptide" evidence="1">
    <location>
        <begin position="1"/>
        <end position="18"/>
    </location>
</feature>
<dbReference type="SUPFAM" id="SSF49777">
    <property type="entry name" value="PEBP-like"/>
    <property type="match status" value="1"/>
</dbReference>
<keyword evidence="2" id="KW-1185">Reference proteome</keyword>
<proteinExistence type="predicted"/>
<dbReference type="RefSeq" id="XP_023939718.2">
    <property type="nucleotide sequence ID" value="XM_024083950.2"/>
</dbReference>
<sequence>MKLVIACVAVLFLASALAKPGKKKKPSIADSFIEAGFVELLNISAPTTMLQVTFNDGEIEMNMGNYIRPDLAVDPEIGGCEEESERYMTFMYGDANYDNADPEENPECIRTLLLGLKVNVKDLCDPESGDVLAKTISHSPRPGSGEHAYFIYVLEQKEWIDASCLNYEEKRINFPVANFVAENNLCDPEAGNYYLTSYPDVEEVCEEICEEQNQENQYYKYKSKRN</sequence>
<evidence type="ECO:0000313" key="3">
    <source>
        <dbReference type="RefSeq" id="XP_023939718.2"/>
    </source>
</evidence>
<name>A0A6J1N407_BICAN</name>
<accession>A0A6J1N407</accession>
<dbReference type="Gene3D" id="3.90.280.10">
    <property type="entry name" value="PEBP-like"/>
    <property type="match status" value="1"/>
</dbReference>
<dbReference type="AlphaFoldDB" id="A0A6J1N407"/>
<dbReference type="Proteomes" id="UP001652582">
    <property type="component" value="Chromosome 20"/>
</dbReference>
<dbReference type="GeneID" id="112047041"/>
<dbReference type="OrthoDB" id="2506647at2759"/>
<protein>
    <submittedName>
        <fullName evidence="3">Uncharacterized protein LOC112047041</fullName>
    </submittedName>
</protein>
<feature type="chain" id="PRO_5047159414" evidence="1">
    <location>
        <begin position="19"/>
        <end position="226"/>
    </location>
</feature>
<keyword evidence="1" id="KW-0732">Signal</keyword>